<feature type="signal peptide" evidence="4">
    <location>
        <begin position="1"/>
        <end position="26"/>
    </location>
</feature>
<feature type="compositionally biased region" description="Basic residues" evidence="3">
    <location>
        <begin position="200"/>
        <end position="209"/>
    </location>
</feature>
<sequence length="453" mass="46712">MYMSRGSRTAILAVCATVLLATSACGEEQPEEATTQQVRLYGTDGNMLNSYPEELQDRAGLVDGMKGTTPLTPLPDNFKNRLRSVDPRLTDYLYSAEAYDAVLISALAAQLAGSTDPADIAKQIVGVTNNGTSCTTASQCLRLARQGTDIEYRSVSITRAGFTEAGEPATASYATLHFDGQQLNDAKTEFVGAGDESAASKKKPPKAKRQNGSFPDPNSGAPLVLGGLLPKTGDLAIANPPIAAGAALALKEINAAGGVLGEDVVWIDGDDGTSPTVAKATVASHIDAGVHVIIGAGGSGISAAVLPDVVDAGLILFSPSNTAADLTEADDKGLYFRTAPPDSLQGRALADVILRDGPQKIAIVARQDSYGKGLQEVVRAELERAGFGGDKVKLLGYEPGEDAEAAPINFGEGAKQIKQFGADAVLIIGFSESAAVIRALADADVPLAALTAS</sequence>
<dbReference type="EMBL" id="SAIY01000002">
    <property type="protein sequence ID" value="NGM12765.1"/>
    <property type="molecule type" value="Genomic_DNA"/>
</dbReference>
<dbReference type="Gene3D" id="3.40.50.2300">
    <property type="match status" value="4"/>
</dbReference>
<evidence type="ECO:0000256" key="2">
    <source>
        <dbReference type="ARBA" id="ARBA00022729"/>
    </source>
</evidence>
<protein>
    <submittedName>
        <fullName evidence="6">ABC transporter substrate-binding protein</fullName>
    </submittedName>
</protein>
<keyword evidence="7" id="KW-1185">Reference proteome</keyword>
<dbReference type="InterPro" id="IPR028081">
    <property type="entry name" value="Leu-bd"/>
</dbReference>
<reference evidence="6 7" key="1">
    <citation type="submission" date="2020-02" db="EMBL/GenBank/DDBJ databases">
        <title>Draft Genome Sequence of Verrucosispora sp. Strain CWR15, Isolated from Gulf of Mexico Sponge.</title>
        <authorList>
            <person name="Kennedy S.J."/>
            <person name="Cella E."/>
            <person name="Azarian T."/>
            <person name="Baker B.J."/>
            <person name="Shaw L.N."/>
        </authorList>
    </citation>
    <scope>NUCLEOTIDE SEQUENCE [LARGE SCALE GENOMIC DNA]</scope>
    <source>
        <strain evidence="6 7">CWR15</strain>
    </source>
</reference>
<dbReference type="PANTHER" id="PTHR30483:SF6">
    <property type="entry name" value="PERIPLASMIC BINDING PROTEIN OF ABC TRANSPORTER FOR NATURAL AMINO ACIDS"/>
    <property type="match status" value="1"/>
</dbReference>
<dbReference type="Proteomes" id="UP000478148">
    <property type="component" value="Unassembled WGS sequence"/>
</dbReference>
<evidence type="ECO:0000256" key="1">
    <source>
        <dbReference type="ARBA" id="ARBA00010062"/>
    </source>
</evidence>
<comment type="similarity">
    <text evidence="1">Belongs to the leucine-binding protein family.</text>
</comment>
<dbReference type="SUPFAM" id="SSF53822">
    <property type="entry name" value="Periplasmic binding protein-like I"/>
    <property type="match status" value="2"/>
</dbReference>
<evidence type="ECO:0000256" key="3">
    <source>
        <dbReference type="SAM" id="MobiDB-lite"/>
    </source>
</evidence>
<dbReference type="AlphaFoldDB" id="A0A6M1KUL0"/>
<dbReference type="PROSITE" id="PS51257">
    <property type="entry name" value="PROKAR_LIPOPROTEIN"/>
    <property type="match status" value="1"/>
</dbReference>
<dbReference type="PANTHER" id="PTHR30483">
    <property type="entry name" value="LEUCINE-SPECIFIC-BINDING PROTEIN"/>
    <property type="match status" value="1"/>
</dbReference>
<dbReference type="InterPro" id="IPR028082">
    <property type="entry name" value="Peripla_BP_I"/>
</dbReference>
<dbReference type="RefSeq" id="WP_164446644.1">
    <property type="nucleotide sequence ID" value="NZ_SAIY01000002.1"/>
</dbReference>
<evidence type="ECO:0000313" key="7">
    <source>
        <dbReference type="Proteomes" id="UP000478148"/>
    </source>
</evidence>
<evidence type="ECO:0000259" key="5">
    <source>
        <dbReference type="Pfam" id="PF13458"/>
    </source>
</evidence>
<feature type="chain" id="PRO_5026804868" evidence="4">
    <location>
        <begin position="27"/>
        <end position="453"/>
    </location>
</feature>
<comment type="caution">
    <text evidence="6">The sequence shown here is derived from an EMBL/GenBank/DDBJ whole genome shotgun (WGS) entry which is preliminary data.</text>
</comment>
<dbReference type="Pfam" id="PF13458">
    <property type="entry name" value="Peripla_BP_6"/>
    <property type="match status" value="1"/>
</dbReference>
<name>A0A6M1KUL0_9ACTN</name>
<organism evidence="6 7">
    <name type="scientific">Verrucosispora sioxanthis</name>
    <dbReference type="NCBI Taxonomy" id="2499994"/>
    <lineage>
        <taxon>Bacteria</taxon>
        <taxon>Bacillati</taxon>
        <taxon>Actinomycetota</taxon>
        <taxon>Actinomycetes</taxon>
        <taxon>Micromonosporales</taxon>
        <taxon>Micromonosporaceae</taxon>
        <taxon>Micromonospora</taxon>
    </lineage>
</organism>
<evidence type="ECO:0000256" key="4">
    <source>
        <dbReference type="SAM" id="SignalP"/>
    </source>
</evidence>
<keyword evidence="2 4" id="KW-0732">Signal</keyword>
<dbReference type="InterPro" id="IPR051010">
    <property type="entry name" value="BCAA_transport"/>
</dbReference>
<gene>
    <name evidence="6" type="ORF">ENC19_08905</name>
</gene>
<accession>A0A6M1KUL0</accession>
<feature type="region of interest" description="Disordered" evidence="3">
    <location>
        <begin position="191"/>
        <end position="220"/>
    </location>
</feature>
<evidence type="ECO:0000313" key="6">
    <source>
        <dbReference type="EMBL" id="NGM12765.1"/>
    </source>
</evidence>
<proteinExistence type="inferred from homology"/>
<feature type="domain" description="Leucine-binding protein" evidence="5">
    <location>
        <begin position="225"/>
        <end position="447"/>
    </location>
</feature>